<gene>
    <name evidence="2" type="ORF">D0Y65_011487</name>
    <name evidence="1" type="ORF">glysoja_044985</name>
</gene>
<organism evidence="1">
    <name type="scientific">Glycine soja</name>
    <name type="common">Wild soybean</name>
    <dbReference type="NCBI Taxonomy" id="3848"/>
    <lineage>
        <taxon>Eukaryota</taxon>
        <taxon>Viridiplantae</taxon>
        <taxon>Streptophyta</taxon>
        <taxon>Embryophyta</taxon>
        <taxon>Tracheophyta</taxon>
        <taxon>Spermatophyta</taxon>
        <taxon>Magnoliopsida</taxon>
        <taxon>eudicotyledons</taxon>
        <taxon>Gunneridae</taxon>
        <taxon>Pentapetalae</taxon>
        <taxon>rosids</taxon>
        <taxon>fabids</taxon>
        <taxon>Fabales</taxon>
        <taxon>Fabaceae</taxon>
        <taxon>Papilionoideae</taxon>
        <taxon>50 kb inversion clade</taxon>
        <taxon>NPAAA clade</taxon>
        <taxon>indigoferoid/millettioid clade</taxon>
        <taxon>Phaseoleae</taxon>
        <taxon>Glycine</taxon>
        <taxon>Glycine subgen. Soja</taxon>
    </lineage>
</organism>
<dbReference type="Proteomes" id="UP000289340">
    <property type="component" value="Chromosome 5"/>
</dbReference>
<name>A0A0B2RLW3_GLYSO</name>
<accession>A0A0B2RLW3</accession>
<evidence type="ECO:0000313" key="2">
    <source>
        <dbReference type="EMBL" id="RZC11303.1"/>
    </source>
</evidence>
<dbReference type="EMBL" id="KN649498">
    <property type="protein sequence ID" value="KHN33274.1"/>
    <property type="molecule type" value="Genomic_DNA"/>
</dbReference>
<dbReference type="AlphaFoldDB" id="A0A0B2RLW3"/>
<protein>
    <submittedName>
        <fullName evidence="1">Pentatricopeptide repeat-containing protein</fullName>
    </submittedName>
</protein>
<dbReference type="Proteomes" id="UP000053555">
    <property type="component" value="Unassembled WGS sequence"/>
</dbReference>
<reference evidence="2 3" key="2">
    <citation type="submission" date="2018-09" db="EMBL/GenBank/DDBJ databases">
        <title>A high-quality reference genome of wild soybean provides a powerful tool to mine soybean genomes.</title>
        <authorList>
            <person name="Xie M."/>
            <person name="Chung C.Y.L."/>
            <person name="Li M.-W."/>
            <person name="Wong F.-L."/>
            <person name="Chan T.-F."/>
            <person name="Lam H.-M."/>
        </authorList>
    </citation>
    <scope>NUCLEOTIDE SEQUENCE [LARGE SCALE GENOMIC DNA]</scope>
    <source>
        <strain evidence="3">cv. W05</strain>
        <tissue evidence="2">Hypocotyl of etiolated seedlings</tissue>
    </source>
</reference>
<reference evidence="1" key="1">
    <citation type="submission" date="2014-07" db="EMBL/GenBank/DDBJ databases">
        <title>Identification of a novel salt tolerance gene in wild soybean by whole-genome sequencing.</title>
        <authorList>
            <person name="Lam H.-M."/>
            <person name="Qi X."/>
            <person name="Li M.-W."/>
            <person name="Liu X."/>
            <person name="Xie M."/>
            <person name="Ni M."/>
            <person name="Xu X."/>
        </authorList>
    </citation>
    <scope>NUCLEOTIDE SEQUENCE [LARGE SCALE GENOMIC DNA]</scope>
    <source>
        <tissue evidence="1">Root</tissue>
    </source>
</reference>
<keyword evidence="3" id="KW-1185">Reference proteome</keyword>
<evidence type="ECO:0000313" key="1">
    <source>
        <dbReference type="EMBL" id="KHN33274.1"/>
    </source>
</evidence>
<evidence type="ECO:0000313" key="3">
    <source>
        <dbReference type="Proteomes" id="UP000289340"/>
    </source>
</evidence>
<dbReference type="SMR" id="A0A0B2RLW3"/>
<proteinExistence type="predicted"/>
<dbReference type="EMBL" id="QZWG01000005">
    <property type="protein sequence ID" value="RZC11303.1"/>
    <property type="molecule type" value="Genomic_DNA"/>
</dbReference>
<sequence>MVLPFTKFILFRNHLFRKVSPLPRIFQGHVCFNRFNPFPQTFSTSDHCERLSWERSTEEILLRKLKFALRNHQVHEAWESFRDFRSL</sequence>